<gene>
    <name evidence="2" type="ORF">F0475_09230</name>
</gene>
<reference evidence="2 3" key="1">
    <citation type="submission" date="2019-09" db="EMBL/GenBank/DDBJ databases">
        <title>Prevotella A2879 sp. nov., isolated from an abscess of a patient.</title>
        <authorList>
            <person name="Buhl M."/>
            <person name="Oberhettinger P."/>
        </authorList>
    </citation>
    <scope>NUCLEOTIDE SEQUENCE [LARGE SCALE GENOMIC DNA]</scope>
    <source>
        <strain evidence="2 3">A2879</strain>
    </source>
</reference>
<proteinExistence type="predicted"/>
<dbReference type="AlphaFoldDB" id="A0A7C9LUD4"/>
<accession>A0A7C9LUD4</accession>
<sequence length="67" mass="7345">MIQALNIQATTNNALYNKGVAYCVSAFESLNTERKIIEKKIANYLVVPNICILSLSLSLSLSLVEQA</sequence>
<dbReference type="Proteomes" id="UP000482295">
    <property type="component" value="Unassembled WGS sequence"/>
</dbReference>
<dbReference type="EMBL" id="VVIQ01000009">
    <property type="protein sequence ID" value="MUL28479.1"/>
    <property type="molecule type" value="Genomic_DNA"/>
</dbReference>
<name>A0A7C9LUD4_9BACT</name>
<keyword evidence="1" id="KW-1133">Transmembrane helix</keyword>
<protein>
    <submittedName>
        <fullName evidence="2">Uncharacterized protein</fullName>
    </submittedName>
</protein>
<keyword evidence="1" id="KW-0472">Membrane</keyword>
<evidence type="ECO:0000313" key="2">
    <source>
        <dbReference type="EMBL" id="MUL28479.1"/>
    </source>
</evidence>
<dbReference type="RefSeq" id="WP_155716365.1">
    <property type="nucleotide sequence ID" value="NZ_VVIQ01000009.1"/>
</dbReference>
<evidence type="ECO:0000256" key="1">
    <source>
        <dbReference type="SAM" id="Phobius"/>
    </source>
</evidence>
<evidence type="ECO:0000313" key="3">
    <source>
        <dbReference type="Proteomes" id="UP000482295"/>
    </source>
</evidence>
<feature type="transmembrane region" description="Helical" evidence="1">
    <location>
        <begin position="41"/>
        <end position="64"/>
    </location>
</feature>
<keyword evidence="1" id="KW-0812">Transmembrane</keyword>
<comment type="caution">
    <text evidence="2">The sequence shown here is derived from an EMBL/GenBank/DDBJ whole genome shotgun (WGS) entry which is preliminary data.</text>
</comment>
<organism evidence="2 3">
    <name type="scientific">Prevotella vespertina</name>
    <dbReference type="NCBI Taxonomy" id="2608404"/>
    <lineage>
        <taxon>Bacteria</taxon>
        <taxon>Pseudomonadati</taxon>
        <taxon>Bacteroidota</taxon>
        <taxon>Bacteroidia</taxon>
        <taxon>Bacteroidales</taxon>
        <taxon>Prevotellaceae</taxon>
        <taxon>Prevotella</taxon>
    </lineage>
</organism>
<keyword evidence="3" id="KW-1185">Reference proteome</keyword>